<dbReference type="InterPro" id="IPR036291">
    <property type="entry name" value="NAD(P)-bd_dom_sf"/>
</dbReference>
<dbReference type="InterPro" id="IPR011032">
    <property type="entry name" value="GroES-like_sf"/>
</dbReference>
<evidence type="ECO:0000256" key="1">
    <source>
        <dbReference type="ARBA" id="ARBA00022857"/>
    </source>
</evidence>
<sequence length="369" mass="38561">MALPDTDARPPKDDAAPGGAPAPGPSADYRKVVARSFGDADVLAVERASPLPEPGEGEVRVRVEAAGTGYTDTIVRRGRYALYKGGLPFTPGYDIAGVVDALGAGVTQWETGDRVCDMPVHGGHSEYLVRPAADLVRVPVGVDMLAAVEIPLMGVTAWQLLTRCVSLAPGSTILVVGASGAVGRLLVLLGRILGLTVIGTSSGAKLGLVERLGALALDYRRDDLRAAILSASHGKGVDAAFDAVGGSSWETSWAVLAKGGVLAGYGMQDFLESGAPSTEAMRSLEQFNTGWNEEGAADGTQRRTLFYDINLRRAALPAEYRADAEHLLALIDTGQLALPAPEVVALEDAASAHRRIAGGDLHQRLVIRP</sequence>
<keyword evidence="2" id="KW-0560">Oxidoreductase</keyword>
<feature type="domain" description="Enoyl reductase (ER)" evidence="4">
    <location>
        <begin position="38"/>
        <end position="367"/>
    </location>
</feature>
<keyword evidence="6" id="KW-1185">Reference proteome</keyword>
<feature type="compositionally biased region" description="Basic and acidic residues" evidence="3">
    <location>
        <begin position="1"/>
        <end position="15"/>
    </location>
</feature>
<accession>A0ABT8Y9W8</accession>
<evidence type="ECO:0000256" key="2">
    <source>
        <dbReference type="ARBA" id="ARBA00023002"/>
    </source>
</evidence>
<evidence type="ECO:0000256" key="3">
    <source>
        <dbReference type="SAM" id="MobiDB-lite"/>
    </source>
</evidence>
<gene>
    <name evidence="5" type="ORF">Q4F19_08890</name>
</gene>
<dbReference type="RefSeq" id="WP_303541692.1">
    <property type="nucleotide sequence ID" value="NZ_JAUOTP010000003.1"/>
</dbReference>
<name>A0ABT8Y9W8_9SPHN</name>
<reference evidence="5" key="1">
    <citation type="submission" date="2023-07" db="EMBL/GenBank/DDBJ databases">
        <authorList>
            <person name="Kim M."/>
        </authorList>
    </citation>
    <scope>NUCLEOTIDE SEQUENCE</scope>
    <source>
        <strain evidence="5">BIUV-7</strain>
    </source>
</reference>
<dbReference type="Proteomes" id="UP001169764">
    <property type="component" value="Unassembled WGS sequence"/>
</dbReference>
<comment type="caution">
    <text evidence="5">The sequence shown here is derived from an EMBL/GenBank/DDBJ whole genome shotgun (WGS) entry which is preliminary data.</text>
</comment>
<evidence type="ECO:0000313" key="6">
    <source>
        <dbReference type="Proteomes" id="UP001169764"/>
    </source>
</evidence>
<dbReference type="Gene3D" id="3.40.50.720">
    <property type="entry name" value="NAD(P)-binding Rossmann-like Domain"/>
    <property type="match status" value="1"/>
</dbReference>
<dbReference type="SUPFAM" id="SSF51735">
    <property type="entry name" value="NAD(P)-binding Rossmann-fold domains"/>
    <property type="match status" value="1"/>
</dbReference>
<dbReference type="Pfam" id="PF13602">
    <property type="entry name" value="ADH_zinc_N_2"/>
    <property type="match status" value="1"/>
</dbReference>
<protein>
    <submittedName>
        <fullName evidence="5">Zinc-binding dehydrogenase</fullName>
    </submittedName>
</protein>
<organism evidence="5 6">
    <name type="scientific">Sphingomonas natans</name>
    <dbReference type="NCBI Taxonomy" id="3063330"/>
    <lineage>
        <taxon>Bacteria</taxon>
        <taxon>Pseudomonadati</taxon>
        <taxon>Pseudomonadota</taxon>
        <taxon>Alphaproteobacteria</taxon>
        <taxon>Sphingomonadales</taxon>
        <taxon>Sphingomonadaceae</taxon>
        <taxon>Sphingomonas</taxon>
    </lineage>
</organism>
<evidence type="ECO:0000313" key="5">
    <source>
        <dbReference type="EMBL" id="MDO6414494.1"/>
    </source>
</evidence>
<dbReference type="Pfam" id="PF08240">
    <property type="entry name" value="ADH_N"/>
    <property type="match status" value="1"/>
</dbReference>
<dbReference type="Gene3D" id="3.90.180.10">
    <property type="entry name" value="Medium-chain alcohol dehydrogenases, catalytic domain"/>
    <property type="match status" value="1"/>
</dbReference>
<dbReference type="SUPFAM" id="SSF50129">
    <property type="entry name" value="GroES-like"/>
    <property type="match status" value="1"/>
</dbReference>
<dbReference type="InterPro" id="IPR020843">
    <property type="entry name" value="ER"/>
</dbReference>
<dbReference type="EMBL" id="JAUOTP010000003">
    <property type="protein sequence ID" value="MDO6414494.1"/>
    <property type="molecule type" value="Genomic_DNA"/>
</dbReference>
<keyword evidence="1" id="KW-0521">NADP</keyword>
<evidence type="ECO:0000259" key="4">
    <source>
        <dbReference type="SMART" id="SM00829"/>
    </source>
</evidence>
<dbReference type="PANTHER" id="PTHR48106">
    <property type="entry name" value="QUINONE OXIDOREDUCTASE PIG3-RELATED"/>
    <property type="match status" value="1"/>
</dbReference>
<feature type="region of interest" description="Disordered" evidence="3">
    <location>
        <begin position="1"/>
        <end position="28"/>
    </location>
</feature>
<dbReference type="InterPro" id="IPR013154">
    <property type="entry name" value="ADH-like_N"/>
</dbReference>
<dbReference type="SMART" id="SM00829">
    <property type="entry name" value="PKS_ER"/>
    <property type="match status" value="1"/>
</dbReference>
<proteinExistence type="predicted"/>